<keyword evidence="2" id="KW-1185">Reference proteome</keyword>
<evidence type="ECO:0000313" key="1">
    <source>
        <dbReference type="EMBL" id="CAH0995492.1"/>
    </source>
</evidence>
<dbReference type="RefSeq" id="WP_238806042.1">
    <property type="nucleotide sequence ID" value="NZ_CAKLPY010000001.1"/>
</dbReference>
<comment type="caution">
    <text evidence="1">The sequence shown here is derived from an EMBL/GenBank/DDBJ whole genome shotgun (WGS) entry which is preliminary data.</text>
</comment>
<protein>
    <submittedName>
        <fullName evidence="1">Uncharacterized protein</fullName>
    </submittedName>
</protein>
<dbReference type="Proteomes" id="UP000837932">
    <property type="component" value="Unassembled WGS sequence"/>
</dbReference>
<evidence type="ECO:0000313" key="2">
    <source>
        <dbReference type="Proteomes" id="UP000837932"/>
    </source>
</evidence>
<sequence length="135" mass="16399">MATSKIQQLTHAYFEHKIWRNELELARQEASFFLKILDEYKVKTLSQPHNSLVVAEFVNQFHHFQRLVKRLLLEMQGIDKEMAQGVISDNIFDKDQKKDHLYFNDEMKYFETDYRETKYRFRRFIASFENPVTLN</sequence>
<name>A0ABN8ERI3_9BACT</name>
<dbReference type="EMBL" id="CAKLPY010000001">
    <property type="protein sequence ID" value="CAH0995492.1"/>
    <property type="molecule type" value="Genomic_DNA"/>
</dbReference>
<accession>A0ABN8ERI3</accession>
<organism evidence="1 2">
    <name type="scientific">Emticicia aquatica</name>
    <dbReference type="NCBI Taxonomy" id="1681835"/>
    <lineage>
        <taxon>Bacteria</taxon>
        <taxon>Pseudomonadati</taxon>
        <taxon>Bacteroidota</taxon>
        <taxon>Cytophagia</taxon>
        <taxon>Cytophagales</taxon>
        <taxon>Leadbetterellaceae</taxon>
        <taxon>Emticicia</taxon>
    </lineage>
</organism>
<gene>
    <name evidence="1" type="ORF">EMA8858_01615</name>
</gene>
<proteinExistence type="predicted"/>
<reference evidence="1" key="1">
    <citation type="submission" date="2021-12" db="EMBL/GenBank/DDBJ databases">
        <authorList>
            <person name="Rodrigo-Torres L."/>
            <person name="Arahal R. D."/>
            <person name="Lucena T."/>
        </authorList>
    </citation>
    <scope>NUCLEOTIDE SEQUENCE</scope>
    <source>
        <strain evidence="1">CECT 8858</strain>
    </source>
</reference>